<sequence length="226" mass="25785">MKTSKVSNMQHEQAFGQYLHNIAKSDAYHRQRQDIERGLHPDQEWLHAYIWGQLSPEQARIIRNHLPGCAVCAKITLRLRHIKDEMEQRLFDWANISSVATPLKAVIAEEYWQPVGAGEALVAASSAVTQEHRFSTPIGEIDITCAWGRETADEPAFIWLSWNAEIPAERQFVIRLIEPEQQTIRYEIRPGTIHQGEQTFTSDTLGFDPVSQPWSLGVLALEMEEA</sequence>
<evidence type="ECO:0008006" key="3">
    <source>
        <dbReference type="Google" id="ProtNLM"/>
    </source>
</evidence>
<protein>
    <recommendedName>
        <fullName evidence="3">Zinc-finger domain-containing protein</fullName>
    </recommendedName>
</protein>
<dbReference type="Gene3D" id="1.10.10.1320">
    <property type="entry name" value="Anti-sigma factor, zinc-finger domain"/>
    <property type="match status" value="1"/>
</dbReference>
<dbReference type="EMBL" id="DF820456">
    <property type="protein sequence ID" value="GAK50165.1"/>
    <property type="molecule type" value="Genomic_DNA"/>
</dbReference>
<gene>
    <name evidence="1" type="ORF">U14_01392</name>
</gene>
<name>A0A0S6VS30_9BACT</name>
<dbReference type="Proteomes" id="UP000030700">
    <property type="component" value="Unassembled WGS sequence"/>
</dbReference>
<dbReference type="STRING" id="1499966.U14_01392"/>
<evidence type="ECO:0000313" key="2">
    <source>
        <dbReference type="Proteomes" id="UP000030700"/>
    </source>
</evidence>
<accession>A0A0S6VS30</accession>
<dbReference type="HOGENOM" id="CLU_1302890_0_0_0"/>
<organism evidence="1">
    <name type="scientific">Candidatus Moduliflexus flocculans</name>
    <dbReference type="NCBI Taxonomy" id="1499966"/>
    <lineage>
        <taxon>Bacteria</taxon>
        <taxon>Candidatus Moduliflexota</taxon>
        <taxon>Candidatus Moduliflexia</taxon>
        <taxon>Candidatus Moduliflexales</taxon>
        <taxon>Candidatus Moduliflexaceae</taxon>
    </lineage>
</organism>
<evidence type="ECO:0000313" key="1">
    <source>
        <dbReference type="EMBL" id="GAK50165.1"/>
    </source>
</evidence>
<dbReference type="InterPro" id="IPR041916">
    <property type="entry name" value="Anti_sigma_zinc_sf"/>
</dbReference>
<proteinExistence type="predicted"/>
<reference evidence="1" key="1">
    <citation type="journal article" date="2015" name="PeerJ">
        <title>First genomic representation of candidate bacterial phylum KSB3 points to enhanced environmental sensing as a trigger of wastewater bulking.</title>
        <authorList>
            <person name="Sekiguchi Y."/>
            <person name="Ohashi A."/>
            <person name="Parks D.H."/>
            <person name="Yamauchi T."/>
            <person name="Tyson G.W."/>
            <person name="Hugenholtz P."/>
        </authorList>
    </citation>
    <scope>NUCLEOTIDE SEQUENCE [LARGE SCALE GENOMIC DNA]</scope>
</reference>
<keyword evidence="2" id="KW-1185">Reference proteome</keyword>
<dbReference type="AlphaFoldDB" id="A0A0S6VS30"/>